<dbReference type="PANTHER" id="PTHR23113">
    <property type="entry name" value="GUANINE NUCLEOTIDE EXCHANGE FACTOR"/>
    <property type="match status" value="1"/>
</dbReference>
<dbReference type="CDD" id="cd00155">
    <property type="entry name" value="RasGEF"/>
    <property type="match status" value="1"/>
</dbReference>
<dbReference type="PROSITE" id="PS50010">
    <property type="entry name" value="DH_2"/>
    <property type="match status" value="1"/>
</dbReference>
<dbReference type="CDD" id="cd00160">
    <property type="entry name" value="RhoGEF"/>
    <property type="match status" value="1"/>
</dbReference>
<dbReference type="Pfam" id="PF00621">
    <property type="entry name" value="RhoGEF"/>
    <property type="match status" value="1"/>
</dbReference>
<evidence type="ECO:0000256" key="1">
    <source>
        <dbReference type="ARBA" id="ARBA00022658"/>
    </source>
</evidence>
<evidence type="ECO:0000256" key="3">
    <source>
        <dbReference type="SAM" id="MobiDB-lite"/>
    </source>
</evidence>
<dbReference type="CDD" id="cd22915">
    <property type="entry name" value="HFD_SOS1_rpt2"/>
    <property type="match status" value="1"/>
</dbReference>
<dbReference type="GO" id="GO:0046982">
    <property type="term" value="F:protein heterodimerization activity"/>
    <property type="evidence" value="ECO:0007669"/>
    <property type="project" value="InterPro"/>
</dbReference>
<feature type="compositionally biased region" description="Polar residues" evidence="3">
    <location>
        <begin position="1223"/>
        <end position="1243"/>
    </location>
</feature>
<dbReference type="Gene3D" id="1.20.900.10">
    <property type="entry name" value="Dbl homology (DH) domain"/>
    <property type="match status" value="1"/>
</dbReference>
<dbReference type="InterPro" id="IPR008937">
    <property type="entry name" value="Ras-like_GEF"/>
</dbReference>
<dbReference type="GO" id="GO:0007265">
    <property type="term" value="P:Ras protein signal transduction"/>
    <property type="evidence" value="ECO:0007669"/>
    <property type="project" value="TreeGrafter"/>
</dbReference>
<dbReference type="PROSITE" id="PS50003">
    <property type="entry name" value="PH_DOMAIN"/>
    <property type="match status" value="1"/>
</dbReference>
<dbReference type="InterPro" id="IPR036964">
    <property type="entry name" value="RASGEF_cat_dom_sf"/>
</dbReference>
<evidence type="ECO:0000259" key="5">
    <source>
        <dbReference type="PROSITE" id="PS50009"/>
    </source>
</evidence>
<dbReference type="SMART" id="SM00147">
    <property type="entry name" value="RasGEF"/>
    <property type="match status" value="1"/>
</dbReference>
<dbReference type="GO" id="GO:0005085">
    <property type="term" value="F:guanyl-nucleotide exchange factor activity"/>
    <property type="evidence" value="ECO:0007669"/>
    <property type="project" value="UniProtKB-KW"/>
</dbReference>
<feature type="compositionally biased region" description="Low complexity" evidence="3">
    <location>
        <begin position="1081"/>
        <end position="1092"/>
    </location>
</feature>
<dbReference type="CDD" id="cd22914">
    <property type="entry name" value="HFD_SOS1_rpt1"/>
    <property type="match status" value="1"/>
</dbReference>
<dbReference type="SUPFAM" id="SSF50729">
    <property type="entry name" value="PH domain-like"/>
    <property type="match status" value="1"/>
</dbReference>
<dbReference type="SMART" id="SM00233">
    <property type="entry name" value="PH"/>
    <property type="match status" value="1"/>
</dbReference>
<dbReference type="PROSITE" id="PS50009">
    <property type="entry name" value="RASGEF_CAT"/>
    <property type="match status" value="1"/>
</dbReference>
<dbReference type="Pfam" id="PF22697">
    <property type="entry name" value="SOS1_NGEF_PH"/>
    <property type="match status" value="1"/>
</dbReference>
<dbReference type="Pfam" id="PF00617">
    <property type="entry name" value="RasGEF"/>
    <property type="match status" value="1"/>
</dbReference>
<dbReference type="InterPro" id="IPR001895">
    <property type="entry name" value="RASGEF_cat_dom"/>
</dbReference>
<feature type="domain" description="N-terminal Ras-GEF" evidence="7">
    <location>
        <begin position="604"/>
        <end position="742"/>
    </location>
</feature>
<dbReference type="InterPro" id="IPR055251">
    <property type="entry name" value="SOS1_NGEF_PH"/>
</dbReference>
<dbReference type="FunFam" id="1.10.20.10:FF:000029">
    <property type="entry name" value="son of sevenless homolog 1 isoform X1"/>
    <property type="match status" value="1"/>
</dbReference>
<dbReference type="InterPro" id="IPR019804">
    <property type="entry name" value="Ras_G-nucl-exch_fac_CS"/>
</dbReference>
<sequence length="1346" mass="153130">MFPNQQVLQDNCGYDFDNGENVAKWRGIFQSSLEKLLQQVHPTLEAQLDALEYVEKLLFKVLSMLCLKPTPHSIQDVEERIQKMFPNPIDRWAIKEAHSAVEKGKKKSPITLPAEKVHSLLQKEILMNKVDYQVSLYIMGVLECIGADILNLSGSYVKNIRHIKITVEDVEVAMWADKALMDLFHQDEDVSSVVLEDEPVTGSSLTYDEFVKNLIHEEKQYLRDLHMIIKVFREQIASLVNPSSKELDLIFSNIEDIYELTVTLLGSLEDTLEVTEQDQVLTVGSCFEELAEGAEFDVYERYARDVFSPNCREILNNLLSKREVFQHKLQTAGHGFKEAVKYYMPKLLLGPVYHALQYFDQMKILHRLSPLEEDKESLEQVEGLLRPLQVELEKMVSSHSANVPKRKPSETGGIRFNSHASRQVALRKVQELQRLVDGFEVKDIGQCCNEFICEGTIGKLGSGKRLTERYVFLFDGLIILCKHNIRRTSVTGPQGEYRLKEKFFIRKVEIVDREDTEELRNAFEIAPRNQPSVVLFARCPEEKNNWMAALVMLNTKSMLERTLDSILREEEKKHPLRLPSPDEYRFAEEDSDSNIVSEMKENSGVPVIKGATLLKLVERLTYHRYADPMFVRTFLTTYRSFCSPQELLDMLIERFEIPDLPLLPDQSEACQRESLKRFRKGYVQPVQFRVLNVLRHWVDHHFYDFERDVTLLEKLQIFLDSVKGKSMRKWVESIIKVYSRRSDRDEPKEITFPYSPPPPEWHLNCPEEEWDLMTLHPIEIARQLTLLEFDLYRAVKPSELVGSVWTKKNKEKTSPNLLRMIHHTTHVTRWFERSIVDATNFEERIAVVSRIIEIMIVLQELNNFNGVLEAVAAMSSASVHRLTLTFQALPQKLEKALEEAKELSSDHFRKYQEKLRSINPPCVPFFGMYLTNILHIEEGNPDFLPRAENLINFAKRRKVAEITGEIQQYQNQPYCLTLVPKIRHLLENLNPFSDCNDTQISNYLYEKSLEIEPRGCKQPNKFPRKWPESRLKSPGIKPKSMILRSVPPALQSLQSIMSGSRTNIQDDNGPHSGDLTSINESSRGGTPSTPGTPLTPPQINDPVFASVIIGHNAGNNLSPGSPRFSRTFENLSRFGHASLPSSYGAVPPPLPPRTRRGDSYTGDISPKVKQAPDAPQLPPRDVSPPPPLPPRRDISGINLARAHSVATLPSRYLPSHGAVAAPSSPSLNRQPSRQRTEFGSRTISEVDPFTRRHSSMDVPSSISPLSPGLFSPLPTIPAHSILYGTGTQLPPVPSPRSPSTIKGNVVPVVPPPPRRHSNTNGAGVQTLISESVENLVPLVPKSMARY</sequence>
<dbReference type="CDD" id="cd06224">
    <property type="entry name" value="REM"/>
    <property type="match status" value="1"/>
</dbReference>
<feature type="domain" description="Ras-GEF" evidence="5">
    <location>
        <begin position="776"/>
        <end position="1014"/>
    </location>
</feature>
<dbReference type="Gene3D" id="6.10.250.3060">
    <property type="match status" value="1"/>
</dbReference>
<dbReference type="Gene3D" id="1.20.870.10">
    <property type="entry name" value="Son of sevenless (SoS) protein Chain: S domain 1"/>
    <property type="match status" value="1"/>
</dbReference>
<dbReference type="EMBL" id="MG865963">
    <property type="protein sequence ID" value="AYP18845.1"/>
    <property type="molecule type" value="mRNA"/>
</dbReference>
<feature type="domain" description="DH" evidence="6">
    <location>
        <begin position="206"/>
        <end position="395"/>
    </location>
</feature>
<dbReference type="SUPFAM" id="SSF48366">
    <property type="entry name" value="Ras GEF"/>
    <property type="match status" value="1"/>
</dbReference>
<evidence type="ECO:0000259" key="4">
    <source>
        <dbReference type="PROSITE" id="PS50003"/>
    </source>
</evidence>
<dbReference type="InterPro" id="IPR035899">
    <property type="entry name" value="DBL_dom_sf"/>
</dbReference>
<protein>
    <submittedName>
        <fullName evidence="8">Son of sevenless 1 protein</fullName>
    </submittedName>
</protein>
<evidence type="ECO:0000256" key="2">
    <source>
        <dbReference type="PROSITE-ProRule" id="PRU00168"/>
    </source>
</evidence>
<feature type="domain" description="PH" evidence="4">
    <location>
        <begin position="450"/>
        <end position="555"/>
    </location>
</feature>
<dbReference type="Gene3D" id="2.30.29.30">
    <property type="entry name" value="Pleckstrin-homology domain (PH domain)/Phosphotyrosine-binding domain (PTB)"/>
    <property type="match status" value="1"/>
</dbReference>
<dbReference type="PANTHER" id="PTHR23113:SF363">
    <property type="entry name" value="PROTEIN SON OF SEVENLESS"/>
    <property type="match status" value="1"/>
</dbReference>
<evidence type="ECO:0000259" key="7">
    <source>
        <dbReference type="PROSITE" id="PS50212"/>
    </source>
</evidence>
<dbReference type="InterPro" id="IPR011993">
    <property type="entry name" value="PH-like_dom_sf"/>
</dbReference>
<dbReference type="CDD" id="cd01261">
    <property type="entry name" value="PH_SOS"/>
    <property type="match status" value="1"/>
</dbReference>
<dbReference type="InterPro" id="IPR001849">
    <property type="entry name" value="PH_domain"/>
</dbReference>
<dbReference type="PROSITE" id="PS00720">
    <property type="entry name" value="RASGEF"/>
    <property type="match status" value="1"/>
</dbReference>
<dbReference type="SMART" id="SM00325">
    <property type="entry name" value="RhoGEF"/>
    <property type="match status" value="1"/>
</dbReference>
<accession>A0A3G2Y1C9</accession>
<dbReference type="InterPro" id="IPR000651">
    <property type="entry name" value="Ras-like_Gua-exchang_fac_N"/>
</dbReference>
<name>A0A3G2Y1C9_9CRUS</name>
<feature type="compositionally biased region" description="Pro residues" evidence="3">
    <location>
        <begin position="1175"/>
        <end position="1189"/>
    </location>
</feature>
<dbReference type="PROSITE" id="PS50212">
    <property type="entry name" value="RASGEF_NTER"/>
    <property type="match status" value="1"/>
</dbReference>
<evidence type="ECO:0000259" key="6">
    <source>
        <dbReference type="PROSITE" id="PS50010"/>
    </source>
</evidence>
<dbReference type="Gene3D" id="1.10.20.10">
    <property type="entry name" value="Histone, subunit A"/>
    <property type="match status" value="1"/>
</dbReference>
<dbReference type="SUPFAM" id="SSF48065">
    <property type="entry name" value="DBL homology domain (DH-domain)"/>
    <property type="match status" value="1"/>
</dbReference>
<keyword evidence="1 2" id="KW-0344">Guanine-nucleotide releasing factor</keyword>
<organism evidence="8">
    <name type="scientific">Artemia sinica</name>
    <dbReference type="NCBI Taxonomy" id="112780"/>
    <lineage>
        <taxon>Eukaryota</taxon>
        <taxon>Metazoa</taxon>
        <taxon>Ecdysozoa</taxon>
        <taxon>Arthropoda</taxon>
        <taxon>Crustacea</taxon>
        <taxon>Branchiopoda</taxon>
        <taxon>Anostraca</taxon>
        <taxon>Artemiidae</taxon>
        <taxon>Artemia</taxon>
    </lineage>
</organism>
<dbReference type="InterPro" id="IPR009072">
    <property type="entry name" value="Histone-fold"/>
</dbReference>
<feature type="region of interest" description="Disordered" evidence="3">
    <location>
        <begin position="1135"/>
        <end position="1194"/>
    </location>
</feature>
<dbReference type="SUPFAM" id="SSF47113">
    <property type="entry name" value="Histone-fold"/>
    <property type="match status" value="1"/>
</dbReference>
<evidence type="ECO:0000313" key="8">
    <source>
        <dbReference type="EMBL" id="AYP18845.1"/>
    </source>
</evidence>
<feature type="region of interest" description="Disordered" evidence="3">
    <location>
        <begin position="1216"/>
        <end position="1245"/>
    </location>
</feature>
<proteinExistence type="evidence at transcript level"/>
<dbReference type="InterPro" id="IPR000219">
    <property type="entry name" value="DH_dom"/>
</dbReference>
<dbReference type="SMART" id="SM00229">
    <property type="entry name" value="RasGEFN"/>
    <property type="match status" value="1"/>
</dbReference>
<dbReference type="Pfam" id="PF00618">
    <property type="entry name" value="RasGEF_N"/>
    <property type="match status" value="1"/>
</dbReference>
<reference evidence="8" key="1">
    <citation type="submission" date="2018-01" db="EMBL/GenBank/DDBJ databases">
        <title>Identification, expression pattern and functional characterization of AsSOS1 in bacteria challenge and during different developmental stages of Artemia sinica.</title>
        <authorList>
            <person name="Xia Y."/>
            <person name="Zhang Z."/>
            <person name="Wang Z."/>
            <person name="Zhang D."/>
            <person name="Yin H."/>
        </authorList>
    </citation>
    <scope>NUCLEOTIDE SEQUENCE</scope>
</reference>
<dbReference type="Gene3D" id="1.10.840.10">
    <property type="entry name" value="Ras guanine-nucleotide exchange factors catalytic domain"/>
    <property type="match status" value="1"/>
</dbReference>
<dbReference type="InterPro" id="IPR023578">
    <property type="entry name" value="Ras_GEF_dom_sf"/>
</dbReference>
<dbReference type="GO" id="GO:0005886">
    <property type="term" value="C:plasma membrane"/>
    <property type="evidence" value="ECO:0007669"/>
    <property type="project" value="TreeGrafter"/>
</dbReference>
<feature type="region of interest" description="Disordered" evidence="3">
    <location>
        <begin position="1060"/>
        <end position="1101"/>
    </location>
</feature>